<evidence type="ECO:0000313" key="2">
    <source>
        <dbReference type="Proteomes" id="UP000240357"/>
    </source>
</evidence>
<organism evidence="1 2">
    <name type="scientific">Adhaeribacter arboris</name>
    <dbReference type="NCBI Taxonomy" id="2072846"/>
    <lineage>
        <taxon>Bacteria</taxon>
        <taxon>Pseudomonadati</taxon>
        <taxon>Bacteroidota</taxon>
        <taxon>Cytophagia</taxon>
        <taxon>Cytophagales</taxon>
        <taxon>Hymenobacteraceae</taxon>
        <taxon>Adhaeribacter</taxon>
    </lineage>
</organism>
<evidence type="ECO:0000313" key="1">
    <source>
        <dbReference type="EMBL" id="PSR51958.1"/>
    </source>
</evidence>
<dbReference type="EMBL" id="PYFT01000002">
    <property type="protein sequence ID" value="PSR51958.1"/>
    <property type="molecule type" value="Genomic_DNA"/>
</dbReference>
<sequence>MVFYQSSCLEIYYEETYKFVETRWLRFASSQEYRASLAAYLEIIQTHEVRRWLGDYRQARVVRLEDQQWAALTWAPSFFSQAGNIERMAKVNARDIASQISAHNMKRDLNEDKLPFLFQEFDNYDQARAWVLQ</sequence>
<gene>
    <name evidence="1" type="ORF">AHMF7605_29045</name>
</gene>
<accession>A0A2T2Y962</accession>
<dbReference type="RefSeq" id="WP_106933778.1">
    <property type="nucleotide sequence ID" value="NZ_PYFT01000002.1"/>
</dbReference>
<protein>
    <recommendedName>
        <fullName evidence="3">STAS/SEC14 domain-containing protein</fullName>
    </recommendedName>
</protein>
<evidence type="ECO:0008006" key="3">
    <source>
        <dbReference type="Google" id="ProtNLM"/>
    </source>
</evidence>
<dbReference type="Proteomes" id="UP000240357">
    <property type="component" value="Unassembled WGS sequence"/>
</dbReference>
<proteinExistence type="predicted"/>
<dbReference type="OrthoDB" id="879261at2"/>
<dbReference type="AlphaFoldDB" id="A0A2T2Y962"/>
<name>A0A2T2Y962_9BACT</name>
<reference evidence="1 2" key="1">
    <citation type="submission" date="2018-03" db="EMBL/GenBank/DDBJ databases">
        <title>Adhaeribacter sp. HMF7605 Genome sequencing and assembly.</title>
        <authorList>
            <person name="Kang H."/>
            <person name="Kang J."/>
            <person name="Cha I."/>
            <person name="Kim H."/>
            <person name="Joh K."/>
        </authorList>
    </citation>
    <scope>NUCLEOTIDE SEQUENCE [LARGE SCALE GENOMIC DNA]</scope>
    <source>
        <strain evidence="1 2">HMF7605</strain>
    </source>
</reference>
<comment type="caution">
    <text evidence="1">The sequence shown here is derived from an EMBL/GenBank/DDBJ whole genome shotgun (WGS) entry which is preliminary data.</text>
</comment>
<keyword evidence="2" id="KW-1185">Reference proteome</keyword>